<organism evidence="2 3">
    <name type="scientific">Kroppenstedtia sanguinis</name>
    <dbReference type="NCBI Taxonomy" id="1380684"/>
    <lineage>
        <taxon>Bacteria</taxon>
        <taxon>Bacillati</taxon>
        <taxon>Bacillota</taxon>
        <taxon>Bacilli</taxon>
        <taxon>Bacillales</taxon>
        <taxon>Thermoactinomycetaceae</taxon>
        <taxon>Kroppenstedtia</taxon>
    </lineage>
</organism>
<evidence type="ECO:0000256" key="1">
    <source>
        <dbReference type="ARBA" id="ARBA00022729"/>
    </source>
</evidence>
<evidence type="ECO:0000313" key="2">
    <source>
        <dbReference type="EMBL" id="MFD1427556.1"/>
    </source>
</evidence>
<dbReference type="EMBL" id="JBHTNU010000010">
    <property type="protein sequence ID" value="MFD1427556.1"/>
    <property type="molecule type" value="Genomic_DNA"/>
</dbReference>
<reference evidence="3" key="1">
    <citation type="journal article" date="2019" name="Int. J. Syst. Evol. Microbiol.">
        <title>The Global Catalogue of Microorganisms (GCM) 10K type strain sequencing project: providing services to taxonomists for standard genome sequencing and annotation.</title>
        <authorList>
            <consortium name="The Broad Institute Genomics Platform"/>
            <consortium name="The Broad Institute Genome Sequencing Center for Infectious Disease"/>
            <person name="Wu L."/>
            <person name="Ma J."/>
        </authorList>
    </citation>
    <scope>NUCLEOTIDE SEQUENCE [LARGE SCALE GENOMIC DNA]</scope>
    <source>
        <strain evidence="3">S1</strain>
    </source>
</reference>
<proteinExistence type="predicted"/>
<gene>
    <name evidence="2" type="ORF">ACFQ4Y_11630</name>
</gene>
<dbReference type="RefSeq" id="WP_429246616.1">
    <property type="nucleotide sequence ID" value="NZ_JBNPXF010000008.1"/>
</dbReference>
<name>A0ABW4CC87_9BACL</name>
<keyword evidence="1" id="KW-0732">Signal</keyword>
<keyword evidence="3" id="KW-1185">Reference proteome</keyword>
<evidence type="ECO:0008006" key="4">
    <source>
        <dbReference type="Google" id="ProtNLM"/>
    </source>
</evidence>
<dbReference type="Gene3D" id="3.30.1450.10">
    <property type="match status" value="1"/>
</dbReference>
<protein>
    <recommendedName>
        <fullName evidence="4">DUF3862 domain-containing protein</fullName>
    </recommendedName>
</protein>
<evidence type="ECO:0000313" key="3">
    <source>
        <dbReference type="Proteomes" id="UP001597282"/>
    </source>
</evidence>
<sequence>MSYKEVANTIGFEGEESIKTRSAEPNIMYTWMNPDGSNMNAMFQNETSAKTQFGLK</sequence>
<dbReference type="InterPro" id="IPR037873">
    <property type="entry name" value="BamE-like"/>
</dbReference>
<dbReference type="Proteomes" id="UP001597282">
    <property type="component" value="Unassembled WGS sequence"/>
</dbReference>
<comment type="caution">
    <text evidence="2">The sequence shown here is derived from an EMBL/GenBank/DDBJ whole genome shotgun (WGS) entry which is preliminary data.</text>
</comment>
<accession>A0ABW4CC87</accession>